<dbReference type="Proteomes" id="UP000589738">
    <property type="component" value="Unassembled WGS sequence"/>
</dbReference>
<dbReference type="EMBL" id="JACHLC010000001">
    <property type="protein sequence ID" value="MBB6369639.1"/>
    <property type="molecule type" value="Genomic_DNA"/>
</dbReference>
<gene>
    <name evidence="1" type="ORF">HNP36_000692</name>
</gene>
<comment type="caution">
    <text evidence="1">The sequence shown here is derived from an EMBL/GenBank/DDBJ whole genome shotgun (WGS) entry which is preliminary data.</text>
</comment>
<evidence type="ECO:0000313" key="1">
    <source>
        <dbReference type="EMBL" id="MBB6369639.1"/>
    </source>
</evidence>
<protein>
    <recommendedName>
        <fullName evidence="3">Ig-like domain-containing protein</fullName>
    </recommendedName>
</protein>
<sequence>MILSLLPVGTQGAKNSPKKIFSTCTEPYLYDYQTVNNGAWSSASTWLGGNVPSANIGSSKSVLITHKVTNTGNDFTPSANSILTIKNGGELTLKQVQMNSSNASIILINGKIIVNNGDFQVNTSTSGVCATNSCIYLANGNFQFESSGSVMSFINSGIDVRNGSVQSKANVTGSSIRIRVNGNLERNGGTWAGSSIASWYASGSITGFSGQPSESSSSLVACLSCNAGFSGPPVVTSLTNTCPANTVNLNSAHTGTVPAGTQLVWYTNNTHSGTALTTTQVASAGAGTYYAFYFDGTNNCYSPSSESVTVNITVCNPCAAFPVPNINNAANYSMVNSAYSIPCGSVTANLSGLTASNKPSPSSVILTWHSASPATGANRINPVTAVTGATRKIYAAFFDSVNGCYSEVKEITIYAPICAVNDDYTSTPIMKGNAAVLPSLFSNDLYNGSNFTMPNPNVEFIYELWNTSYATINTDGTINVKPATPPGTHNFLYKICDKDPDAVSGSNCSTATVTVKILDYCTQNALGGTPDGYSTIGITIQKKQSGWPEKVPNGHIALESKTKGFVITRVSSVSTILQPKEGMIVYDIADQCIKLFNGTIWKCIQRTCNN</sequence>
<organism evidence="1 2">
    <name type="scientific">Chryseobacterium shigense</name>
    <dbReference type="NCBI Taxonomy" id="297244"/>
    <lineage>
        <taxon>Bacteria</taxon>
        <taxon>Pseudomonadati</taxon>
        <taxon>Bacteroidota</taxon>
        <taxon>Flavobacteriia</taxon>
        <taxon>Flavobacteriales</taxon>
        <taxon>Weeksellaceae</taxon>
        <taxon>Chryseobacterium group</taxon>
        <taxon>Chryseobacterium</taxon>
    </lineage>
</organism>
<keyword evidence="2" id="KW-1185">Reference proteome</keyword>
<dbReference type="RefSeq" id="WP_184160378.1">
    <property type="nucleotide sequence ID" value="NZ_JACHLC010000001.1"/>
</dbReference>
<proteinExistence type="predicted"/>
<reference evidence="1 2" key="1">
    <citation type="submission" date="2020-08" db="EMBL/GenBank/DDBJ databases">
        <title>Functional genomics of gut bacteria from endangered species of beetles.</title>
        <authorList>
            <person name="Carlos-Shanley C."/>
        </authorList>
    </citation>
    <scope>NUCLEOTIDE SEQUENCE [LARGE SCALE GENOMIC DNA]</scope>
    <source>
        <strain evidence="1 2">S00136</strain>
    </source>
</reference>
<evidence type="ECO:0000313" key="2">
    <source>
        <dbReference type="Proteomes" id="UP000589738"/>
    </source>
</evidence>
<dbReference type="AlphaFoldDB" id="A0A841NE63"/>
<evidence type="ECO:0008006" key="3">
    <source>
        <dbReference type="Google" id="ProtNLM"/>
    </source>
</evidence>
<accession>A0A841NE63</accession>
<name>A0A841NE63_9FLAO</name>